<dbReference type="EMBL" id="CP014844">
    <property type="protein sequence ID" value="AMR77389.1"/>
    <property type="molecule type" value="Genomic_DNA"/>
</dbReference>
<keyword evidence="3" id="KW-0378">Hydrolase</keyword>
<evidence type="ECO:0000256" key="3">
    <source>
        <dbReference type="ARBA" id="ARBA00022801"/>
    </source>
</evidence>
<evidence type="ECO:0000256" key="2">
    <source>
        <dbReference type="ARBA" id="ARBA00022679"/>
    </source>
</evidence>
<proteinExistence type="inferred from homology"/>
<dbReference type="KEGG" id="cnan:A2G96_06385"/>
<name>A0A142JH27_9BURK</name>
<evidence type="ECO:0000313" key="7">
    <source>
        <dbReference type="Proteomes" id="UP000075238"/>
    </source>
</evidence>
<sequence>MPYAADPHASPAEPQPQPRATPYWRPRRGKLALAALALTLGACGGGDDPPPPPPPPPVTPTAGCELDGSTGGQAVVLPGDPNAPEQATGYAPKVTVYSKTYMAVTNNPVSTKAACDVLKAGGTAIDAAVAAQMVLNLVEPQSSGIGGGAFILHFDAATRQLTAYDGRETAPAAADENYLRWKSASDQTTPLPNPQRSGRSIGTPGTLRVLEMAHRDYGKTAWKELFAPAIKLATDGFAIPPRMAAAISDSATVANIKRDPEMAAYFLNPDGTPRAVNTVLRNPALAAVFSAVAADGADAFYKNGPIAQAIVAKIQTTYDGNTTPGVTTLDDLANYQARKRTPVCTTYRQYEVCGMPPPSSGGIAVAQILGIVENFDMAAHKPTLVDQNGGRPSVLGAHLMGEAGHLAYADRNKYVADTDFVPLPGGTWDTMLNKPYLSQRAGLISTTGSMVTPVAAGNLGEVPLAPSMVQERGTTHLSLHDKYGNVVAMTTTIEAGLGSYHMTNGFLLNNELTDFNADPAPGGVLVANRLQPGKRPRSSMAPTVVFRRNSDGSRGEFYMTTGSPGGATIIQFVAKTLVASLDWGLDAQQAVSMIDFGGNNASAGSPMIVGGEHPNVDTSTPAGGLPGDNDPLVRGLRNLGHTVNTAAQSSGLSAIIRTTIGGSAVLVGGADPRREGVVLGDTFKP</sequence>
<dbReference type="InterPro" id="IPR043137">
    <property type="entry name" value="GGT_ssub_C"/>
</dbReference>
<dbReference type="Gene3D" id="3.60.20.40">
    <property type="match status" value="1"/>
</dbReference>
<evidence type="ECO:0000256" key="4">
    <source>
        <dbReference type="ARBA" id="ARBA00023145"/>
    </source>
</evidence>
<dbReference type="PANTHER" id="PTHR43199">
    <property type="entry name" value="GLUTATHIONE HYDROLASE"/>
    <property type="match status" value="1"/>
</dbReference>
<dbReference type="PRINTS" id="PR01210">
    <property type="entry name" value="GGTRANSPTASE"/>
</dbReference>
<feature type="region of interest" description="Disordered" evidence="5">
    <location>
        <begin position="41"/>
        <end position="73"/>
    </location>
</feature>
<feature type="compositionally biased region" description="Pro residues" evidence="5">
    <location>
        <begin position="48"/>
        <end position="59"/>
    </location>
</feature>
<organism evidence="6 7">
    <name type="scientific">Cupriavidus nantongensis</name>
    <dbReference type="NCBI Taxonomy" id="1796606"/>
    <lineage>
        <taxon>Bacteria</taxon>
        <taxon>Pseudomonadati</taxon>
        <taxon>Pseudomonadota</taxon>
        <taxon>Betaproteobacteria</taxon>
        <taxon>Burkholderiales</taxon>
        <taxon>Burkholderiaceae</taxon>
        <taxon>Cupriavidus</taxon>
    </lineage>
</organism>
<dbReference type="AlphaFoldDB" id="A0A142JH27"/>
<dbReference type="SUPFAM" id="SSF56235">
    <property type="entry name" value="N-terminal nucleophile aminohydrolases (Ntn hydrolases)"/>
    <property type="match status" value="1"/>
</dbReference>
<keyword evidence="4" id="KW-0865">Zymogen</keyword>
<dbReference type="GO" id="GO:0016787">
    <property type="term" value="F:hydrolase activity"/>
    <property type="evidence" value="ECO:0007669"/>
    <property type="project" value="UniProtKB-KW"/>
</dbReference>
<feature type="region of interest" description="Disordered" evidence="5">
    <location>
        <begin position="1"/>
        <end position="26"/>
    </location>
</feature>
<gene>
    <name evidence="6" type="ORF">A2G96_06385</name>
</gene>
<dbReference type="InterPro" id="IPR043138">
    <property type="entry name" value="GGT_lsub"/>
</dbReference>
<accession>A0A142JH27</accession>
<dbReference type="STRING" id="1796606.A2G96_06385"/>
<evidence type="ECO:0000313" key="6">
    <source>
        <dbReference type="EMBL" id="AMR77389.1"/>
    </source>
</evidence>
<dbReference type="GO" id="GO:0016740">
    <property type="term" value="F:transferase activity"/>
    <property type="evidence" value="ECO:0007669"/>
    <property type="project" value="UniProtKB-KW"/>
</dbReference>
<dbReference type="Pfam" id="PF01019">
    <property type="entry name" value="G_glu_transpept"/>
    <property type="match status" value="1"/>
</dbReference>
<dbReference type="InterPro" id="IPR029055">
    <property type="entry name" value="Ntn_hydrolases_N"/>
</dbReference>
<keyword evidence="7" id="KW-1185">Reference proteome</keyword>
<evidence type="ECO:0000256" key="5">
    <source>
        <dbReference type="SAM" id="MobiDB-lite"/>
    </source>
</evidence>
<comment type="similarity">
    <text evidence="1">Belongs to the gamma-glutamyltransferase family.</text>
</comment>
<reference evidence="6 7" key="1">
    <citation type="submission" date="2016-03" db="EMBL/GenBank/DDBJ databases">
        <title>Complete genome sequence of a novel chlorpyrifos degrading bacterium, Cupriavidus nantongensis sp. X1.</title>
        <authorList>
            <person name="Fang L."/>
        </authorList>
    </citation>
    <scope>NUCLEOTIDE SEQUENCE [LARGE SCALE GENOMIC DNA]</scope>
    <source>
        <strain evidence="6 7">X1</strain>
    </source>
</reference>
<dbReference type="Proteomes" id="UP000075238">
    <property type="component" value="Chromosome 1"/>
</dbReference>
<dbReference type="Gene3D" id="1.10.246.130">
    <property type="match status" value="1"/>
</dbReference>
<evidence type="ECO:0000256" key="1">
    <source>
        <dbReference type="ARBA" id="ARBA00009381"/>
    </source>
</evidence>
<dbReference type="InterPro" id="IPR051792">
    <property type="entry name" value="GGT_bact"/>
</dbReference>
<dbReference type="PANTHER" id="PTHR43199:SF1">
    <property type="entry name" value="GLUTATHIONE HYDROLASE PROENZYME"/>
    <property type="match status" value="1"/>
</dbReference>
<dbReference type="RefSeq" id="WP_062797800.1">
    <property type="nucleotide sequence ID" value="NZ_CP014844.1"/>
</dbReference>
<keyword evidence="2 6" id="KW-0808">Transferase</keyword>
<protein>
    <submittedName>
        <fullName evidence="6">Gamma-glutamyltransferase</fullName>
    </submittedName>
</protein>
<dbReference type="OrthoDB" id="5297205at2"/>